<name>A0A2H1YEX4_9FLAO</name>
<evidence type="ECO:0000313" key="2">
    <source>
        <dbReference type="EMBL" id="SOS73970.1"/>
    </source>
</evidence>
<dbReference type="OrthoDB" id="1430577at2"/>
<reference evidence="3" key="1">
    <citation type="submission" date="2017-11" db="EMBL/GenBank/DDBJ databases">
        <authorList>
            <person name="Duchaud E."/>
        </authorList>
    </citation>
    <scope>NUCLEOTIDE SEQUENCE [LARGE SCALE GENOMIC DNA]</scope>
    <source>
        <strain evidence="3">Tenacibaculum sp. TNO020</strain>
    </source>
</reference>
<proteinExistence type="predicted"/>
<keyword evidence="1" id="KW-1133">Transmembrane helix</keyword>
<sequence length="247" mass="29100">MKDRKVHIILVLFFVVSISIPIWLWVRDYGYNRGMNIDSSVLSEFATFQSLIIAFWGLIINVILVIIAYKAFQNFDVKKQFHNKQLDVVSELSSEISSTQLSNMFYETKTDPTGKDHLIATGYTLSFFEIALAFKYDKMDLMCVKTNNIENTFPFLSFRNHPLLPKSISKRLNKLYRPLQYSMAILKKDMPKNYVILYSDKVDKDDYSKDWTYEFYKVPKDFSKDCLDLRTEIIKWYKEFGANDLNI</sequence>
<evidence type="ECO:0000313" key="3">
    <source>
        <dbReference type="Proteomes" id="UP000234211"/>
    </source>
</evidence>
<dbReference type="Proteomes" id="UP000234211">
    <property type="component" value="Unassembled WGS sequence"/>
</dbReference>
<keyword evidence="1" id="KW-0472">Membrane</keyword>
<feature type="transmembrane region" description="Helical" evidence="1">
    <location>
        <begin position="46"/>
        <end position="69"/>
    </location>
</feature>
<gene>
    <name evidence="2" type="ORF">TNO020_150001</name>
</gene>
<keyword evidence="1" id="KW-0812">Transmembrane</keyword>
<evidence type="ECO:0000256" key="1">
    <source>
        <dbReference type="SAM" id="Phobius"/>
    </source>
</evidence>
<dbReference type="AlphaFoldDB" id="A0A2H1YEX4"/>
<accession>A0A2H1YEX4</accession>
<protein>
    <submittedName>
        <fullName evidence="2">Uncharacterized protein</fullName>
    </submittedName>
</protein>
<keyword evidence="3" id="KW-1185">Reference proteome</keyword>
<dbReference type="EMBL" id="OENF01000007">
    <property type="protein sequence ID" value="SOS73970.1"/>
    <property type="molecule type" value="Genomic_DNA"/>
</dbReference>
<feature type="transmembrane region" description="Helical" evidence="1">
    <location>
        <begin position="7"/>
        <end position="26"/>
    </location>
</feature>
<organism evidence="2 3">
    <name type="scientific">Tenacibaculum piscium</name>
    <dbReference type="NCBI Taxonomy" id="1458515"/>
    <lineage>
        <taxon>Bacteria</taxon>
        <taxon>Pseudomonadati</taxon>
        <taxon>Bacteroidota</taxon>
        <taxon>Flavobacteriia</taxon>
        <taxon>Flavobacteriales</taxon>
        <taxon>Flavobacteriaceae</taxon>
        <taxon>Tenacibaculum</taxon>
    </lineage>
</organism>
<dbReference type="RefSeq" id="WP_101916492.1">
    <property type="nucleotide sequence ID" value="NZ_OENF01000007.1"/>
</dbReference>